<dbReference type="Pfam" id="PF00237">
    <property type="entry name" value="Ribosomal_L22"/>
    <property type="match status" value="1"/>
</dbReference>
<keyword evidence="15" id="KW-1185">Reference proteome</keyword>
<evidence type="ECO:0000256" key="11">
    <source>
        <dbReference type="RuleBase" id="RU004005"/>
    </source>
</evidence>
<dbReference type="NCBIfam" id="TIGR01044">
    <property type="entry name" value="rplV_bact"/>
    <property type="match status" value="1"/>
</dbReference>
<dbReference type="HAMAP" id="MF_01331_B">
    <property type="entry name" value="Ribosomal_uL22_B"/>
    <property type="match status" value="1"/>
</dbReference>
<dbReference type="InterPro" id="IPR047867">
    <property type="entry name" value="Ribosomal_uL22_bac/org-type"/>
</dbReference>
<gene>
    <name evidence="10" type="primary">rplV</name>
    <name evidence="14" type="ORF">DCMF_22330</name>
</gene>
<dbReference type="Gene3D" id="3.90.470.10">
    <property type="entry name" value="Ribosomal protein L22/L17"/>
    <property type="match status" value="1"/>
</dbReference>
<dbReference type="InterPro" id="IPR005727">
    <property type="entry name" value="Ribosomal_uL22_bac/chlpt-type"/>
</dbReference>
<evidence type="ECO:0000256" key="2">
    <source>
        <dbReference type="ARBA" id="ARBA00009451"/>
    </source>
</evidence>
<protein>
    <recommendedName>
        <fullName evidence="9 10">Large ribosomal subunit protein uL22</fullName>
    </recommendedName>
</protein>
<evidence type="ECO:0000256" key="13">
    <source>
        <dbReference type="RuleBase" id="RU004008"/>
    </source>
</evidence>
<evidence type="ECO:0000256" key="7">
    <source>
        <dbReference type="ARBA" id="ARBA00023274"/>
    </source>
</evidence>
<comment type="similarity">
    <text evidence="2 10 11">Belongs to the universal ribosomal protein uL22 family.</text>
</comment>
<sequence>MRGGYLVESKAVAKYIRISPRKVRQVVDLIRGKKVDEAAAILKLLPNRATEPVSKVLKSAVANAEHNASLNRDDLIVSQAFVDQGPSLKRFKPRAMGRADRMLRRTSHITVIVGERKEA</sequence>
<dbReference type="AlphaFoldDB" id="A0A3G1KXF5"/>
<organism evidence="14 15">
    <name type="scientific">Formimonas warabiya</name>
    <dbReference type="NCBI Taxonomy" id="1761012"/>
    <lineage>
        <taxon>Bacteria</taxon>
        <taxon>Bacillati</taxon>
        <taxon>Bacillota</taxon>
        <taxon>Clostridia</taxon>
        <taxon>Eubacteriales</taxon>
        <taxon>Peptococcaceae</taxon>
        <taxon>Candidatus Formimonas</taxon>
    </lineage>
</organism>
<comment type="function">
    <text evidence="1 10">The globular domain of the protein is located near the polypeptide exit tunnel on the outside of the subunit, while an extended beta-hairpin is found that lines the wall of the exit tunnel in the center of the 70S ribosome.</text>
</comment>
<keyword evidence="5 10" id="KW-0694">RNA-binding</keyword>
<dbReference type="PANTHER" id="PTHR13501:SF8">
    <property type="entry name" value="LARGE RIBOSOMAL SUBUNIT PROTEIN UL22M"/>
    <property type="match status" value="1"/>
</dbReference>
<name>A0A3G1KXF5_FORW1</name>
<comment type="subunit">
    <text evidence="3 10 12">Part of the 50S ribosomal subunit.</text>
</comment>
<dbReference type="GO" id="GO:0006412">
    <property type="term" value="P:translation"/>
    <property type="evidence" value="ECO:0007669"/>
    <property type="project" value="UniProtKB-UniRule"/>
</dbReference>
<evidence type="ECO:0000313" key="15">
    <source>
        <dbReference type="Proteomes" id="UP000323521"/>
    </source>
</evidence>
<dbReference type="CDD" id="cd00336">
    <property type="entry name" value="Ribosomal_L22"/>
    <property type="match status" value="1"/>
</dbReference>
<dbReference type="InterPro" id="IPR001063">
    <property type="entry name" value="Ribosomal_uL22"/>
</dbReference>
<dbReference type="Proteomes" id="UP000323521">
    <property type="component" value="Chromosome"/>
</dbReference>
<evidence type="ECO:0000256" key="1">
    <source>
        <dbReference type="ARBA" id="ARBA00003478"/>
    </source>
</evidence>
<evidence type="ECO:0000256" key="12">
    <source>
        <dbReference type="RuleBase" id="RU004006"/>
    </source>
</evidence>
<evidence type="ECO:0000313" key="14">
    <source>
        <dbReference type="EMBL" id="ATW27121.1"/>
    </source>
</evidence>
<keyword evidence="6 10" id="KW-0689">Ribosomal protein</keyword>
<dbReference type="GO" id="GO:0003735">
    <property type="term" value="F:structural constituent of ribosome"/>
    <property type="evidence" value="ECO:0007669"/>
    <property type="project" value="InterPro"/>
</dbReference>
<evidence type="ECO:0000256" key="9">
    <source>
        <dbReference type="ARBA" id="ARBA00035207"/>
    </source>
</evidence>
<keyword evidence="7 10" id="KW-0687">Ribonucleoprotein</keyword>
<dbReference type="PROSITE" id="PS00464">
    <property type="entry name" value="RIBOSOMAL_L22"/>
    <property type="match status" value="1"/>
</dbReference>
<evidence type="ECO:0000256" key="4">
    <source>
        <dbReference type="ARBA" id="ARBA00022730"/>
    </source>
</evidence>
<comment type="function">
    <text evidence="10 13">This protein binds specifically to 23S rRNA; its binding is stimulated by other ribosomal proteins, e.g., L4, L17, and L20. It is important during the early stages of 50S assembly. It makes multiple contacts with different domains of the 23S rRNA in the assembled 50S subunit and ribosome.</text>
</comment>
<proteinExistence type="inferred from homology"/>
<evidence type="ECO:0000256" key="5">
    <source>
        <dbReference type="ARBA" id="ARBA00022884"/>
    </source>
</evidence>
<reference evidence="14 15" key="1">
    <citation type="submission" date="2016-10" db="EMBL/GenBank/DDBJ databases">
        <title>Complete Genome Sequence of Peptococcaceae strain DCMF.</title>
        <authorList>
            <person name="Edwards R.J."/>
            <person name="Holland S.I."/>
            <person name="Deshpande N.P."/>
            <person name="Wong Y.K."/>
            <person name="Ertan H."/>
            <person name="Manefield M."/>
            <person name="Russell T.L."/>
            <person name="Lee M.J."/>
        </authorList>
    </citation>
    <scope>NUCLEOTIDE SEQUENCE [LARGE SCALE GENOMIC DNA]</scope>
    <source>
        <strain evidence="14 15">DCMF</strain>
    </source>
</reference>
<dbReference type="FunFam" id="3.90.470.10:FF:000011">
    <property type="entry name" value="50S ribosomal protein L22"/>
    <property type="match status" value="1"/>
</dbReference>
<evidence type="ECO:0000256" key="8">
    <source>
        <dbReference type="ARBA" id="ARBA00025084"/>
    </source>
</evidence>
<dbReference type="InterPro" id="IPR018260">
    <property type="entry name" value="Ribosomal_uL22_CS"/>
</dbReference>
<dbReference type="KEGG" id="fwa:DCMF_22330"/>
<dbReference type="GO" id="GO:0022625">
    <property type="term" value="C:cytosolic large ribosomal subunit"/>
    <property type="evidence" value="ECO:0007669"/>
    <property type="project" value="TreeGrafter"/>
</dbReference>
<evidence type="ECO:0000256" key="3">
    <source>
        <dbReference type="ARBA" id="ARBA00011838"/>
    </source>
</evidence>
<dbReference type="PANTHER" id="PTHR13501">
    <property type="entry name" value="CHLOROPLAST 50S RIBOSOMAL PROTEIN L22-RELATED"/>
    <property type="match status" value="1"/>
</dbReference>
<evidence type="ECO:0000256" key="6">
    <source>
        <dbReference type="ARBA" id="ARBA00022980"/>
    </source>
</evidence>
<dbReference type="InterPro" id="IPR036394">
    <property type="entry name" value="Ribosomal_uL22_sf"/>
</dbReference>
<dbReference type="SUPFAM" id="SSF54843">
    <property type="entry name" value="Ribosomal protein L22"/>
    <property type="match status" value="1"/>
</dbReference>
<accession>A0A3G1KXF5</accession>
<dbReference type="EMBL" id="CP017634">
    <property type="protein sequence ID" value="ATW27121.1"/>
    <property type="molecule type" value="Genomic_DNA"/>
</dbReference>
<keyword evidence="4 10" id="KW-0699">rRNA-binding</keyword>
<dbReference type="GO" id="GO:0019843">
    <property type="term" value="F:rRNA binding"/>
    <property type="evidence" value="ECO:0007669"/>
    <property type="project" value="UniProtKB-UniRule"/>
</dbReference>
<comment type="function">
    <text evidence="8">This protein binds specifically to 23S rRNA; its binding is stimulated by other ribosomal proteins, e.g. L4, L17, and L20. It is important during the early stages of 50S assembly. It makes multiple contacts with different domains of the 23S rRNA in the assembled 50S subunit and ribosome.</text>
</comment>
<evidence type="ECO:0000256" key="10">
    <source>
        <dbReference type="HAMAP-Rule" id="MF_01331"/>
    </source>
</evidence>